<evidence type="ECO:0000256" key="2">
    <source>
        <dbReference type="ARBA" id="ARBA00022448"/>
    </source>
</evidence>
<dbReference type="GO" id="GO:0035435">
    <property type="term" value="P:phosphate ion transmembrane transport"/>
    <property type="evidence" value="ECO:0007669"/>
    <property type="project" value="TreeGrafter"/>
</dbReference>
<comment type="caution">
    <text evidence="8">The sequence shown here is derived from an EMBL/GenBank/DDBJ whole genome shotgun (WGS) entry which is preliminary data.</text>
</comment>
<keyword evidence="3" id="KW-0592">Phosphate transport</keyword>
<evidence type="ECO:0000313" key="9">
    <source>
        <dbReference type="Proteomes" id="UP000789595"/>
    </source>
</evidence>
<organism evidence="8 9">
    <name type="scientific">Pelagomonas calceolata</name>
    <dbReference type="NCBI Taxonomy" id="35677"/>
    <lineage>
        <taxon>Eukaryota</taxon>
        <taxon>Sar</taxon>
        <taxon>Stramenopiles</taxon>
        <taxon>Ochrophyta</taxon>
        <taxon>Pelagophyceae</taxon>
        <taxon>Pelagomonadales</taxon>
        <taxon>Pelagomonadaceae</taxon>
        <taxon>Pelagomonas</taxon>
    </lineage>
</organism>
<evidence type="ECO:0008006" key="10">
    <source>
        <dbReference type="Google" id="ProtNLM"/>
    </source>
</evidence>
<feature type="transmembrane region" description="Helical" evidence="7">
    <location>
        <begin position="110"/>
        <end position="131"/>
    </location>
</feature>
<name>A0A8J2X2A7_9STRA</name>
<protein>
    <recommendedName>
        <fullName evidence="10">Phosphate transporter</fullName>
    </recommendedName>
</protein>
<reference evidence="8" key="1">
    <citation type="submission" date="2021-11" db="EMBL/GenBank/DDBJ databases">
        <authorList>
            <consortium name="Genoscope - CEA"/>
            <person name="William W."/>
        </authorList>
    </citation>
    <scope>NUCLEOTIDE SEQUENCE</scope>
</reference>
<evidence type="ECO:0000256" key="6">
    <source>
        <dbReference type="ARBA" id="ARBA00023136"/>
    </source>
</evidence>
<dbReference type="GO" id="GO:0016020">
    <property type="term" value="C:membrane"/>
    <property type="evidence" value="ECO:0007669"/>
    <property type="project" value="UniProtKB-SubCell"/>
</dbReference>
<dbReference type="InterPro" id="IPR001204">
    <property type="entry name" value="Phos_transporter"/>
</dbReference>
<evidence type="ECO:0000256" key="3">
    <source>
        <dbReference type="ARBA" id="ARBA00022592"/>
    </source>
</evidence>
<dbReference type="PANTHER" id="PTHR11101:SF80">
    <property type="entry name" value="PHOSPHATE TRANSPORTER"/>
    <property type="match status" value="1"/>
</dbReference>
<evidence type="ECO:0000256" key="1">
    <source>
        <dbReference type="ARBA" id="ARBA00004141"/>
    </source>
</evidence>
<keyword evidence="6 7" id="KW-0472">Membrane</keyword>
<dbReference type="EMBL" id="CAKKNE010000003">
    <property type="protein sequence ID" value="CAH0371426.1"/>
    <property type="molecule type" value="Genomic_DNA"/>
</dbReference>
<keyword evidence="5 7" id="KW-1133">Transmembrane helix</keyword>
<evidence type="ECO:0000313" key="8">
    <source>
        <dbReference type="EMBL" id="CAH0371426.1"/>
    </source>
</evidence>
<sequence length="142" mass="15062">MGSPAADATAPKVVGSSHQVWIMAVGGFFVLLGVWSLGWRVIRTVGSKIATVDFHTAWCIEFGSTLSVVIATIQEQPVSTTHCQIGAVTAVALASLGCKHVQWSMLGKILVSWILTIPTSAVIAAIILWIFRPAVCASCPWS</sequence>
<dbReference type="PANTHER" id="PTHR11101">
    <property type="entry name" value="PHOSPHATE TRANSPORTER"/>
    <property type="match status" value="1"/>
</dbReference>
<accession>A0A8J2X2A7</accession>
<evidence type="ECO:0000256" key="7">
    <source>
        <dbReference type="SAM" id="Phobius"/>
    </source>
</evidence>
<keyword evidence="2" id="KW-0813">Transport</keyword>
<comment type="subcellular location">
    <subcellularLocation>
        <location evidence="1">Membrane</location>
        <topology evidence="1">Multi-pass membrane protein</topology>
    </subcellularLocation>
</comment>
<dbReference type="GO" id="GO:0005315">
    <property type="term" value="F:phosphate transmembrane transporter activity"/>
    <property type="evidence" value="ECO:0007669"/>
    <property type="project" value="InterPro"/>
</dbReference>
<dbReference type="AlphaFoldDB" id="A0A8J2X2A7"/>
<dbReference type="Proteomes" id="UP000789595">
    <property type="component" value="Unassembled WGS sequence"/>
</dbReference>
<dbReference type="OrthoDB" id="67021at2759"/>
<gene>
    <name evidence="8" type="ORF">PECAL_3P13690</name>
</gene>
<keyword evidence="4 7" id="KW-0812">Transmembrane</keyword>
<feature type="transmembrane region" description="Helical" evidence="7">
    <location>
        <begin position="20"/>
        <end position="42"/>
    </location>
</feature>
<proteinExistence type="predicted"/>
<evidence type="ECO:0000256" key="4">
    <source>
        <dbReference type="ARBA" id="ARBA00022692"/>
    </source>
</evidence>
<evidence type="ECO:0000256" key="5">
    <source>
        <dbReference type="ARBA" id="ARBA00022989"/>
    </source>
</evidence>
<dbReference type="Pfam" id="PF01384">
    <property type="entry name" value="PHO4"/>
    <property type="match status" value="1"/>
</dbReference>
<keyword evidence="9" id="KW-1185">Reference proteome</keyword>